<dbReference type="InterPro" id="IPR047935">
    <property type="entry name" value="BTBD7_BTB_POZ_second"/>
</dbReference>
<dbReference type="InterPro" id="IPR042345">
    <property type="entry name" value="Btbd7"/>
</dbReference>
<dbReference type="InterPro" id="IPR047934">
    <property type="entry name" value="BTBD7_BTB_POZ_first"/>
</dbReference>
<dbReference type="SUPFAM" id="SSF54695">
    <property type="entry name" value="POZ domain"/>
    <property type="match status" value="2"/>
</dbReference>
<dbReference type="PANTHER" id="PTHR16064:SF3">
    <property type="entry name" value="BTB_POZ DOMAIN-CONTAINING PROTEIN 7"/>
    <property type="match status" value="1"/>
</dbReference>
<keyword evidence="3" id="KW-1185">Reference proteome</keyword>
<accession>A0A212CTC7</accession>
<dbReference type="EMBL" id="MKHE01000013">
    <property type="protein sequence ID" value="OWK09104.1"/>
    <property type="molecule type" value="Genomic_DNA"/>
</dbReference>
<dbReference type="FunFam" id="3.30.710.10:FF:000056">
    <property type="entry name" value="BTB/POZ domain-containing protein 7"/>
    <property type="match status" value="1"/>
</dbReference>
<comment type="caution">
    <text evidence="2">The sequence shown here is derived from an EMBL/GenBank/DDBJ whole genome shotgun (WGS) entry which is preliminary data.</text>
</comment>
<dbReference type="PANTHER" id="PTHR16064">
    <property type="entry name" value="BTB POZ DOMAIN CONTAINING 7"/>
    <property type="match status" value="1"/>
</dbReference>
<dbReference type="OrthoDB" id="2347980at2759"/>
<dbReference type="InterPro" id="IPR000210">
    <property type="entry name" value="BTB/POZ_dom"/>
</dbReference>
<dbReference type="PROSITE" id="PS50097">
    <property type="entry name" value="BTB"/>
    <property type="match status" value="2"/>
</dbReference>
<dbReference type="InterPro" id="IPR011333">
    <property type="entry name" value="SKP1/BTB/POZ_sf"/>
</dbReference>
<dbReference type="Proteomes" id="UP000242450">
    <property type="component" value="Chromosome 13"/>
</dbReference>
<feature type="domain" description="BTB" evidence="1">
    <location>
        <begin position="162"/>
        <end position="256"/>
    </location>
</feature>
<dbReference type="Pfam" id="PF00651">
    <property type="entry name" value="BTB"/>
    <property type="match status" value="2"/>
</dbReference>
<dbReference type="CDD" id="cd18284">
    <property type="entry name" value="BTB2_POZ_BTBD7"/>
    <property type="match status" value="1"/>
</dbReference>
<evidence type="ECO:0000313" key="2">
    <source>
        <dbReference type="EMBL" id="OWK09104.1"/>
    </source>
</evidence>
<reference evidence="2 3" key="1">
    <citation type="journal article" date="2018" name="Mol. Genet. Genomics">
        <title>The red deer Cervus elaphus genome CerEla1.0: sequencing, annotating, genes, and chromosomes.</title>
        <authorList>
            <person name="Bana N.A."/>
            <person name="Nyiri A."/>
            <person name="Nagy J."/>
            <person name="Frank K."/>
            <person name="Nagy T."/>
            <person name="Steger V."/>
            <person name="Schiller M."/>
            <person name="Lakatos P."/>
            <person name="Sugar L."/>
            <person name="Horn P."/>
            <person name="Barta E."/>
            <person name="Orosz L."/>
        </authorList>
    </citation>
    <scope>NUCLEOTIDE SEQUENCE [LARGE SCALE GENOMIC DNA]</scope>
    <source>
        <strain evidence="2">Hungarian</strain>
    </source>
</reference>
<dbReference type="AlphaFoldDB" id="A0A212CTC7"/>
<dbReference type="Gene3D" id="3.30.710.10">
    <property type="entry name" value="Potassium Channel Kv1.1, Chain A"/>
    <property type="match status" value="2"/>
</dbReference>
<proteinExistence type="predicted"/>
<sequence length="347" mass="39542">MRELLSGWDVRDVNALVEEYEGTSALKELSLQASVARPEARTLQKDMADLYEYKYCTDVDLIFQETCFPVHRAILAARCPFFKTLLSSSPEYGAEIIMDINTAGIDMPMFSALLHYLYTGEFGMEDSRFQNVDILVQLREEFGTPNSLDVDMRGLFDYMCYYDVVLSFSSDSELVEAFGGNQNCLDEELKAHKAIISARSPFFRNLLQRRIRTGEEITDRTLRTPTRIILDESIIPKKYAKVILHCMYTDMVDLAVLHCSPSVGSLSEVQALVAGKPNMTRAEEAMELYHIALFLEFNMLAQGNEILIFNFNLDLLNCTFVFQIESTTSMFHDFSVWDVTESVLSNL</sequence>
<organism evidence="2 3">
    <name type="scientific">Cervus elaphus hippelaphus</name>
    <name type="common">European red deer</name>
    <dbReference type="NCBI Taxonomy" id="46360"/>
    <lineage>
        <taxon>Eukaryota</taxon>
        <taxon>Metazoa</taxon>
        <taxon>Chordata</taxon>
        <taxon>Craniata</taxon>
        <taxon>Vertebrata</taxon>
        <taxon>Euteleostomi</taxon>
        <taxon>Mammalia</taxon>
        <taxon>Eutheria</taxon>
        <taxon>Laurasiatheria</taxon>
        <taxon>Artiodactyla</taxon>
        <taxon>Ruminantia</taxon>
        <taxon>Pecora</taxon>
        <taxon>Cervidae</taxon>
        <taxon>Cervinae</taxon>
        <taxon>Cervus</taxon>
    </lineage>
</organism>
<dbReference type="SMART" id="SM00225">
    <property type="entry name" value="BTB"/>
    <property type="match status" value="2"/>
</dbReference>
<feature type="domain" description="BTB" evidence="1">
    <location>
        <begin position="57"/>
        <end position="126"/>
    </location>
</feature>
<dbReference type="GO" id="GO:0061138">
    <property type="term" value="P:morphogenesis of a branching epithelium"/>
    <property type="evidence" value="ECO:0007669"/>
    <property type="project" value="InterPro"/>
</dbReference>
<gene>
    <name evidence="2" type="ORF">Celaphus_00015494</name>
</gene>
<protein>
    <recommendedName>
        <fullName evidence="1">BTB domain-containing protein</fullName>
    </recommendedName>
</protein>
<evidence type="ECO:0000259" key="1">
    <source>
        <dbReference type="PROSITE" id="PS50097"/>
    </source>
</evidence>
<name>A0A212CTC7_CEREH</name>
<evidence type="ECO:0000313" key="3">
    <source>
        <dbReference type="Proteomes" id="UP000242450"/>
    </source>
</evidence>
<dbReference type="GO" id="GO:0060693">
    <property type="term" value="P:regulation of branching involved in salivary gland morphogenesis"/>
    <property type="evidence" value="ECO:0007669"/>
    <property type="project" value="TreeGrafter"/>
</dbReference>
<dbReference type="CDD" id="cd18283">
    <property type="entry name" value="BTB1_POZ_BTBD7"/>
    <property type="match status" value="1"/>
</dbReference>